<feature type="transmembrane region" description="Helical" evidence="1">
    <location>
        <begin position="45"/>
        <end position="69"/>
    </location>
</feature>
<gene>
    <name evidence="2" type="ORF">OP8BY_1102</name>
</gene>
<dbReference type="EMBL" id="QUAH01000014">
    <property type="protein sequence ID" value="RFT14992.1"/>
    <property type="molecule type" value="Genomic_DNA"/>
</dbReference>
<evidence type="ECO:0000256" key="1">
    <source>
        <dbReference type="SAM" id="Phobius"/>
    </source>
</evidence>
<keyword evidence="1" id="KW-0472">Membrane</keyword>
<evidence type="ECO:0000313" key="3">
    <source>
        <dbReference type="Proteomes" id="UP000257323"/>
    </source>
</evidence>
<feature type="transmembrane region" description="Helical" evidence="1">
    <location>
        <begin position="7"/>
        <end position="30"/>
    </location>
</feature>
<organism evidence="2 3">
    <name type="scientific">Candidatus Saccharicenans subterraneus</name>
    <dbReference type="NCBI Taxonomy" id="2508984"/>
    <lineage>
        <taxon>Bacteria</taxon>
        <taxon>Candidatus Aminicenantota</taxon>
        <taxon>Candidatus Aminicenantia</taxon>
        <taxon>Candidatus Aminicenantales</taxon>
        <taxon>Candidatus Saccharicenantaceae</taxon>
        <taxon>Candidatus Saccharicenans</taxon>
    </lineage>
</organism>
<protein>
    <submittedName>
        <fullName evidence="2">Uncharacterized protein</fullName>
    </submittedName>
</protein>
<dbReference type="AlphaFoldDB" id="A0A3E2BK14"/>
<dbReference type="Proteomes" id="UP000257323">
    <property type="component" value="Unassembled WGS sequence"/>
</dbReference>
<evidence type="ECO:0000313" key="2">
    <source>
        <dbReference type="EMBL" id="RFT14992.1"/>
    </source>
</evidence>
<accession>A0A3E2BK14</accession>
<sequence length="74" mass="8196">MVSVGEWLVTLLIASIPLVNIVMLLIWAFSDNTKLSKANWAKATLLWLLIIGAFYFFVVVLILGGIGLLSRYGQ</sequence>
<proteinExistence type="predicted"/>
<reference evidence="2 3" key="1">
    <citation type="submission" date="2018-08" db="EMBL/GenBank/DDBJ databases">
        <title>Genome analysis of the thermophilic bacterium of the candidate phylum Aminicenantes from deep subsurface aquifer revealed its physiology and ecological role.</title>
        <authorList>
            <person name="Kadnikov V.V."/>
            <person name="Mardanov A.V."/>
            <person name="Beletsky A.V."/>
            <person name="Karnachuk O.V."/>
            <person name="Ravin N.V."/>
        </authorList>
    </citation>
    <scope>NUCLEOTIDE SEQUENCE [LARGE SCALE GENOMIC DNA]</scope>
    <source>
        <strain evidence="2">BY38</strain>
    </source>
</reference>
<keyword evidence="1" id="KW-0812">Transmembrane</keyword>
<comment type="caution">
    <text evidence="2">The sequence shown here is derived from an EMBL/GenBank/DDBJ whole genome shotgun (WGS) entry which is preliminary data.</text>
</comment>
<keyword evidence="1" id="KW-1133">Transmembrane helix</keyword>
<name>A0A3E2BK14_9BACT</name>